<dbReference type="GO" id="GO:0042761">
    <property type="term" value="P:very long-chain fatty acid biosynthetic process"/>
    <property type="evidence" value="ECO:0007669"/>
    <property type="project" value="TreeGrafter"/>
</dbReference>
<evidence type="ECO:0000256" key="5">
    <source>
        <dbReference type="ARBA" id="ARBA00022832"/>
    </source>
</evidence>
<feature type="transmembrane region" description="Helical" evidence="10">
    <location>
        <begin position="88"/>
        <end position="107"/>
    </location>
</feature>
<dbReference type="InterPro" id="IPR030457">
    <property type="entry name" value="ELO_CS"/>
</dbReference>
<keyword evidence="2 10" id="KW-0444">Lipid biosynthesis</keyword>
<dbReference type="InterPro" id="IPR002076">
    <property type="entry name" value="ELO_fam"/>
</dbReference>
<dbReference type="GO" id="GO:0019367">
    <property type="term" value="P:fatty acid elongation, saturated fatty acid"/>
    <property type="evidence" value="ECO:0007669"/>
    <property type="project" value="TreeGrafter"/>
</dbReference>
<evidence type="ECO:0000313" key="11">
    <source>
        <dbReference type="EMBL" id="KAK3930191.1"/>
    </source>
</evidence>
<name>A0AAE1HZQ7_9NEOP</name>
<evidence type="ECO:0000256" key="2">
    <source>
        <dbReference type="ARBA" id="ARBA00022516"/>
    </source>
</evidence>
<dbReference type="EMBL" id="JAHWGI010001411">
    <property type="protein sequence ID" value="KAK3930191.1"/>
    <property type="molecule type" value="Genomic_DNA"/>
</dbReference>
<dbReference type="AlphaFoldDB" id="A0AAE1HZQ7"/>
<comment type="subcellular location">
    <subcellularLocation>
        <location evidence="1">Membrane</location>
        <topology evidence="1">Multi-pass membrane protein</topology>
    </subcellularLocation>
</comment>
<evidence type="ECO:0000256" key="6">
    <source>
        <dbReference type="ARBA" id="ARBA00022989"/>
    </source>
</evidence>
<dbReference type="GO" id="GO:0034626">
    <property type="term" value="P:fatty acid elongation, polyunsaturated fatty acid"/>
    <property type="evidence" value="ECO:0007669"/>
    <property type="project" value="TreeGrafter"/>
</dbReference>
<feature type="transmembrane region" description="Helical" evidence="10">
    <location>
        <begin position="143"/>
        <end position="164"/>
    </location>
</feature>
<dbReference type="PANTHER" id="PTHR11157:SF21">
    <property type="entry name" value="ELONGATION OF VERY LONG CHAIN FATTY ACIDS PROTEIN"/>
    <property type="match status" value="1"/>
</dbReference>
<dbReference type="GO" id="GO:0009922">
    <property type="term" value="F:fatty acid elongase activity"/>
    <property type="evidence" value="ECO:0007669"/>
    <property type="project" value="UniProtKB-EC"/>
</dbReference>
<dbReference type="Pfam" id="PF01151">
    <property type="entry name" value="ELO"/>
    <property type="match status" value="1"/>
</dbReference>
<dbReference type="GO" id="GO:0005789">
    <property type="term" value="C:endoplasmic reticulum membrane"/>
    <property type="evidence" value="ECO:0007669"/>
    <property type="project" value="TreeGrafter"/>
</dbReference>
<dbReference type="EC" id="2.3.1.199" evidence="10"/>
<keyword evidence="3 10" id="KW-0808">Transferase</keyword>
<accession>A0AAE1HZQ7</accession>
<evidence type="ECO:0000256" key="9">
    <source>
        <dbReference type="ARBA" id="ARBA00023160"/>
    </source>
</evidence>
<comment type="similarity">
    <text evidence="10">Belongs to the ELO family.</text>
</comment>
<evidence type="ECO:0000256" key="7">
    <source>
        <dbReference type="ARBA" id="ARBA00023098"/>
    </source>
</evidence>
<feature type="transmembrane region" description="Helical" evidence="10">
    <location>
        <begin position="6"/>
        <end position="23"/>
    </location>
</feature>
<dbReference type="PANTHER" id="PTHR11157">
    <property type="entry name" value="FATTY ACID ACYL TRANSFERASE-RELATED"/>
    <property type="match status" value="1"/>
</dbReference>
<keyword evidence="12" id="KW-1185">Reference proteome</keyword>
<keyword evidence="7 10" id="KW-0443">Lipid metabolism</keyword>
<reference evidence="11" key="2">
    <citation type="journal article" date="2023" name="BMC Genomics">
        <title>Pest status, molecular evolution, and epigenetic factors derived from the genome assembly of Frankliniella fusca, a thysanopteran phytovirus vector.</title>
        <authorList>
            <person name="Catto M.A."/>
            <person name="Labadie P.E."/>
            <person name="Jacobson A.L."/>
            <person name="Kennedy G.G."/>
            <person name="Srinivasan R."/>
            <person name="Hunt B.G."/>
        </authorList>
    </citation>
    <scope>NUCLEOTIDE SEQUENCE</scope>
    <source>
        <strain evidence="11">PL_HMW_Pooled</strain>
    </source>
</reference>
<feature type="transmembrane region" description="Helical" evidence="10">
    <location>
        <begin position="119"/>
        <end position="137"/>
    </location>
</feature>
<feature type="transmembrane region" description="Helical" evidence="10">
    <location>
        <begin position="206"/>
        <end position="227"/>
    </location>
</feature>
<organism evidence="11 12">
    <name type="scientific">Frankliniella fusca</name>
    <dbReference type="NCBI Taxonomy" id="407009"/>
    <lineage>
        <taxon>Eukaryota</taxon>
        <taxon>Metazoa</taxon>
        <taxon>Ecdysozoa</taxon>
        <taxon>Arthropoda</taxon>
        <taxon>Hexapoda</taxon>
        <taxon>Insecta</taxon>
        <taxon>Pterygota</taxon>
        <taxon>Neoptera</taxon>
        <taxon>Paraneoptera</taxon>
        <taxon>Thysanoptera</taxon>
        <taxon>Terebrantia</taxon>
        <taxon>Thripoidea</taxon>
        <taxon>Thripidae</taxon>
        <taxon>Frankliniella</taxon>
    </lineage>
</organism>
<keyword evidence="4 10" id="KW-0812">Transmembrane</keyword>
<evidence type="ECO:0000256" key="1">
    <source>
        <dbReference type="ARBA" id="ARBA00004141"/>
    </source>
</evidence>
<comment type="catalytic activity">
    <reaction evidence="10">
        <text>a very-long-chain acyl-CoA + malonyl-CoA + H(+) = a very-long-chain 3-oxoacyl-CoA + CO2 + CoA</text>
        <dbReference type="Rhea" id="RHEA:32727"/>
        <dbReference type="ChEBI" id="CHEBI:15378"/>
        <dbReference type="ChEBI" id="CHEBI:16526"/>
        <dbReference type="ChEBI" id="CHEBI:57287"/>
        <dbReference type="ChEBI" id="CHEBI:57384"/>
        <dbReference type="ChEBI" id="CHEBI:90725"/>
        <dbReference type="ChEBI" id="CHEBI:90736"/>
        <dbReference type="EC" id="2.3.1.199"/>
    </reaction>
</comment>
<evidence type="ECO:0000256" key="10">
    <source>
        <dbReference type="RuleBase" id="RU361115"/>
    </source>
</evidence>
<keyword evidence="5 10" id="KW-0276">Fatty acid metabolism</keyword>
<keyword evidence="8 10" id="KW-0472">Membrane</keyword>
<evidence type="ECO:0000256" key="8">
    <source>
        <dbReference type="ARBA" id="ARBA00023136"/>
    </source>
</evidence>
<feature type="transmembrane region" description="Helical" evidence="10">
    <location>
        <begin position="176"/>
        <end position="194"/>
    </location>
</feature>
<evidence type="ECO:0000256" key="4">
    <source>
        <dbReference type="ARBA" id="ARBA00022692"/>
    </source>
</evidence>
<dbReference type="GO" id="GO:0030148">
    <property type="term" value="P:sphingolipid biosynthetic process"/>
    <property type="evidence" value="ECO:0007669"/>
    <property type="project" value="TreeGrafter"/>
</dbReference>
<dbReference type="GO" id="GO:0034625">
    <property type="term" value="P:fatty acid elongation, monounsaturated fatty acid"/>
    <property type="evidence" value="ECO:0007669"/>
    <property type="project" value="TreeGrafter"/>
</dbReference>
<protein>
    <recommendedName>
        <fullName evidence="10">Elongation of very long chain fatty acids protein</fullName>
        <ecNumber evidence="10">2.3.1.199</ecNumber>
    </recommendedName>
    <alternativeName>
        <fullName evidence="10">Very-long-chain 3-oxoacyl-CoA synthase</fullName>
    </alternativeName>
</protein>
<evidence type="ECO:0000313" key="12">
    <source>
        <dbReference type="Proteomes" id="UP001219518"/>
    </source>
</evidence>
<gene>
    <name evidence="11" type="ORF">KUF71_004925</name>
</gene>
<keyword evidence="6 10" id="KW-1133">Transmembrane helix</keyword>
<dbReference type="PROSITE" id="PS01188">
    <property type="entry name" value="ELO"/>
    <property type="match status" value="1"/>
</dbReference>
<reference evidence="11" key="1">
    <citation type="submission" date="2021-07" db="EMBL/GenBank/DDBJ databases">
        <authorList>
            <person name="Catto M.A."/>
            <person name="Jacobson A."/>
            <person name="Kennedy G."/>
            <person name="Labadie P."/>
            <person name="Hunt B.G."/>
            <person name="Srinivasan R."/>
        </authorList>
    </citation>
    <scope>NUCLEOTIDE SEQUENCE</scope>
    <source>
        <strain evidence="11">PL_HMW_Pooled</strain>
        <tissue evidence="11">Head</tissue>
    </source>
</reference>
<proteinExistence type="inferred from homology"/>
<keyword evidence="9 10" id="KW-0275">Fatty acid biosynthesis</keyword>
<evidence type="ECO:0000256" key="3">
    <source>
        <dbReference type="ARBA" id="ARBA00022679"/>
    </source>
</evidence>
<dbReference type="Proteomes" id="UP001219518">
    <property type="component" value="Unassembled WGS sequence"/>
</dbReference>
<comment type="caution">
    <text evidence="11">The sequence shown here is derived from an EMBL/GenBank/DDBJ whole genome shotgun (WGS) entry which is preliminary data.</text>
</comment>
<sequence length="245" mass="28927">MVRNPLPVFTIVAAYLYFVLSLGPRLMKDRQPFNLDRVMMVYNAVQVVWCAYLVRECLRLGWGGQYSWICEPMRETKTQDDYDTARGVYLYFILKIVDLLDTVFMVLRKNFRQISFLHVYHHAGMAICIYLGVKIYPGGHHTFLGFINCIVHCFLYGYYLLTLLEPRVKGAWWKKYITLIQLVQFGMNMVHELLPVLMPSCTVDRWISGPLIIQNVFMFLLFGEFYYKNYVRQQGPGPQRREKET</sequence>